<keyword evidence="3" id="KW-0479">Metal-binding</keyword>
<evidence type="ECO:0000313" key="9">
    <source>
        <dbReference type="Proteomes" id="UP001552594"/>
    </source>
</evidence>
<keyword evidence="4" id="KW-0408">Iron</keyword>
<sequence length="420" mass="48088">MVEPNGVGGNWYDHTDTYMAWTCAVDIEDRLSVTCPPTGLRFLKHNVPDIEILEYPTWQEYRAALQAERWDMVGLSFYTWSTPVAIEMAKAAREAGVPEIWAGNYGVLTPGIDRYFTRLVKGAGEFPLHQYVYGRPLPRVRHPAMMGQSGFRGVSSPVGYLYSKRGCNIGCTFCSTPIFNPKEEAIFMEDMYAALDAYREAKVAHVIIYDESFFLTNHLAEQVVDALAERELPWICLTRADLIRGRIPELTDRCMDGAIVGIESYRDKNIADVKKRDDVYNVRQTVRELLANGRRALGTFMVGFAEDSIEDMQFDIEQLNQEGLFACQLTLLTPFHGTRLYRQMEHLINEPDLSKHDLYNLVWKHPRMNRSEARDLLAWGQRRVNDPTRIAGRLKQEMKDKVRRQLAQRHGAQVSPSGRS</sequence>
<dbReference type="PROSITE" id="PS51918">
    <property type="entry name" value="RADICAL_SAM"/>
    <property type="match status" value="1"/>
</dbReference>
<keyword evidence="9" id="KW-1185">Reference proteome</keyword>
<accession>A0ABV3K705</accession>
<evidence type="ECO:0000256" key="4">
    <source>
        <dbReference type="ARBA" id="ARBA00023004"/>
    </source>
</evidence>
<reference evidence="8 9" key="1">
    <citation type="submission" date="2024-06" db="EMBL/GenBank/DDBJ databases">
        <title>The Natural Products Discovery Center: Release of the First 8490 Sequenced Strains for Exploring Actinobacteria Biosynthetic Diversity.</title>
        <authorList>
            <person name="Kalkreuter E."/>
            <person name="Kautsar S.A."/>
            <person name="Yang D."/>
            <person name="Bader C.D."/>
            <person name="Teijaro C.N."/>
            <person name="Fluegel L."/>
            <person name="Davis C.M."/>
            <person name="Simpson J.R."/>
            <person name="Lauterbach L."/>
            <person name="Steele A.D."/>
            <person name="Gui C."/>
            <person name="Meng S."/>
            <person name="Li G."/>
            <person name="Viehrig K."/>
            <person name="Ye F."/>
            <person name="Su P."/>
            <person name="Kiefer A.F."/>
            <person name="Nichols A."/>
            <person name="Cepeda A.J."/>
            <person name="Yan W."/>
            <person name="Fan B."/>
            <person name="Jiang Y."/>
            <person name="Adhikari A."/>
            <person name="Zheng C.-J."/>
            <person name="Schuster L."/>
            <person name="Cowan T.M."/>
            <person name="Smanski M.J."/>
            <person name="Chevrette M.G."/>
            <person name="De Carvalho L.P.S."/>
            <person name="Shen B."/>
        </authorList>
    </citation>
    <scope>NUCLEOTIDE SEQUENCE [LARGE SCALE GENOMIC DNA]</scope>
    <source>
        <strain evidence="8 9">NPDC052347</strain>
    </source>
</reference>
<dbReference type="Pfam" id="PF04055">
    <property type="entry name" value="Radical_SAM"/>
    <property type="match status" value="1"/>
</dbReference>
<proteinExistence type="predicted"/>
<comment type="caution">
    <text evidence="8">The sequence shown here is derived from an EMBL/GenBank/DDBJ whole genome shotgun (WGS) entry which is preliminary data.</text>
</comment>
<dbReference type="EMBL" id="JBFAUK010000041">
    <property type="protein sequence ID" value="MEV5510840.1"/>
    <property type="molecule type" value="Genomic_DNA"/>
</dbReference>
<dbReference type="InterPro" id="IPR006638">
    <property type="entry name" value="Elp3/MiaA/NifB-like_rSAM"/>
</dbReference>
<feature type="region of interest" description="Disordered" evidence="6">
    <location>
        <begin position="398"/>
        <end position="420"/>
    </location>
</feature>
<keyword evidence="5" id="KW-0411">Iron-sulfur</keyword>
<evidence type="ECO:0000259" key="7">
    <source>
        <dbReference type="PROSITE" id="PS51918"/>
    </source>
</evidence>
<dbReference type="InterPro" id="IPR051198">
    <property type="entry name" value="BchE-like"/>
</dbReference>
<dbReference type="PANTHER" id="PTHR43409">
    <property type="entry name" value="ANAEROBIC MAGNESIUM-PROTOPORPHYRIN IX MONOMETHYL ESTER CYCLASE-RELATED"/>
    <property type="match status" value="1"/>
</dbReference>
<dbReference type="Gene3D" id="3.80.30.20">
    <property type="entry name" value="tm_1862 like domain"/>
    <property type="match status" value="1"/>
</dbReference>
<gene>
    <name evidence="8" type="ORF">AB0L16_31190</name>
</gene>
<organism evidence="8 9">
    <name type="scientific">Streptomyces orinoci</name>
    <name type="common">Streptoverticillium orinoci</name>
    <dbReference type="NCBI Taxonomy" id="67339"/>
    <lineage>
        <taxon>Bacteria</taxon>
        <taxon>Bacillati</taxon>
        <taxon>Actinomycetota</taxon>
        <taxon>Actinomycetes</taxon>
        <taxon>Kitasatosporales</taxon>
        <taxon>Streptomycetaceae</taxon>
        <taxon>Streptomyces</taxon>
    </lineage>
</organism>
<evidence type="ECO:0000256" key="3">
    <source>
        <dbReference type="ARBA" id="ARBA00022723"/>
    </source>
</evidence>
<evidence type="ECO:0000256" key="2">
    <source>
        <dbReference type="ARBA" id="ARBA00022691"/>
    </source>
</evidence>
<dbReference type="CDD" id="cd01335">
    <property type="entry name" value="Radical_SAM"/>
    <property type="match status" value="1"/>
</dbReference>
<dbReference type="SFLD" id="SFLDS00029">
    <property type="entry name" value="Radical_SAM"/>
    <property type="match status" value="1"/>
</dbReference>
<dbReference type="SFLD" id="SFLDG01082">
    <property type="entry name" value="B12-binding_domain_containing"/>
    <property type="match status" value="1"/>
</dbReference>
<dbReference type="RefSeq" id="WP_241561192.1">
    <property type="nucleotide sequence ID" value="NZ_JBFAUK010000041.1"/>
</dbReference>
<dbReference type="Proteomes" id="UP001552594">
    <property type="component" value="Unassembled WGS sequence"/>
</dbReference>
<comment type="cofactor">
    <cofactor evidence="1">
        <name>[4Fe-4S] cluster</name>
        <dbReference type="ChEBI" id="CHEBI:49883"/>
    </cofactor>
</comment>
<evidence type="ECO:0000256" key="5">
    <source>
        <dbReference type="ARBA" id="ARBA00023014"/>
    </source>
</evidence>
<name>A0ABV3K705_STRON</name>
<evidence type="ECO:0000313" key="8">
    <source>
        <dbReference type="EMBL" id="MEV5510840.1"/>
    </source>
</evidence>
<protein>
    <submittedName>
        <fullName evidence="8">Radical SAM protein</fullName>
    </submittedName>
</protein>
<dbReference type="SUPFAM" id="SSF102114">
    <property type="entry name" value="Radical SAM enzymes"/>
    <property type="match status" value="1"/>
</dbReference>
<dbReference type="PANTHER" id="PTHR43409:SF7">
    <property type="entry name" value="BLL1977 PROTEIN"/>
    <property type="match status" value="1"/>
</dbReference>
<evidence type="ECO:0000256" key="1">
    <source>
        <dbReference type="ARBA" id="ARBA00001966"/>
    </source>
</evidence>
<dbReference type="InterPro" id="IPR023404">
    <property type="entry name" value="rSAM_horseshoe"/>
</dbReference>
<keyword evidence="2" id="KW-0949">S-adenosyl-L-methionine</keyword>
<dbReference type="InterPro" id="IPR058240">
    <property type="entry name" value="rSAM_sf"/>
</dbReference>
<evidence type="ECO:0000256" key="6">
    <source>
        <dbReference type="SAM" id="MobiDB-lite"/>
    </source>
</evidence>
<dbReference type="InterPro" id="IPR007197">
    <property type="entry name" value="rSAM"/>
</dbReference>
<feature type="domain" description="Radical SAM core" evidence="7">
    <location>
        <begin position="153"/>
        <end position="371"/>
    </location>
</feature>
<dbReference type="SMART" id="SM00729">
    <property type="entry name" value="Elp3"/>
    <property type="match status" value="1"/>
</dbReference>